<proteinExistence type="predicted"/>
<name>A0AC35TLR0_9BILA</name>
<protein>
    <submittedName>
        <fullName evidence="2">AB hydrolase-1 domain-containing protein</fullName>
    </submittedName>
</protein>
<organism evidence="1 2">
    <name type="scientific">Rhabditophanes sp. KR3021</name>
    <dbReference type="NCBI Taxonomy" id="114890"/>
    <lineage>
        <taxon>Eukaryota</taxon>
        <taxon>Metazoa</taxon>
        <taxon>Ecdysozoa</taxon>
        <taxon>Nematoda</taxon>
        <taxon>Chromadorea</taxon>
        <taxon>Rhabditida</taxon>
        <taxon>Tylenchina</taxon>
        <taxon>Panagrolaimomorpha</taxon>
        <taxon>Strongyloidoidea</taxon>
        <taxon>Alloionematidae</taxon>
        <taxon>Rhabditophanes</taxon>
    </lineage>
</organism>
<reference evidence="2" key="1">
    <citation type="submission" date="2016-11" db="UniProtKB">
        <authorList>
            <consortium name="WormBaseParasite"/>
        </authorList>
    </citation>
    <scope>IDENTIFICATION</scope>
    <source>
        <strain evidence="2">KR3021</strain>
    </source>
</reference>
<accession>A0AC35TLR0</accession>
<dbReference type="WBParaSite" id="RSKR_0000206200.1">
    <property type="protein sequence ID" value="RSKR_0000206200.1"/>
    <property type="gene ID" value="RSKR_0000206200"/>
</dbReference>
<sequence>MFDKMMNAGVATTTEAAPAVVKSSTFKFVSVCVENIIDAEKRLLGAVFPRIVETEVPVSIANGVIHTISLNDETADYGTDIPFVLVHGFASGVGLWTKNLAALASKRQVHAFDLLGFARSSRPQFDSDPTLSELEYVQSFEDWRKEMGIEKMVLVGHSFGAFLASSYALEHPSRVRHLVLADPWGFAAEPAKADKQFNIPPWMKAVGSVVTMFNPLASLRLARSLAPYLVKKIRPDLGSRYGTEDPDAIYDYVYQCNAQNPTGEMAFRGMMCNFAWAKRPMCHRFGNLDPKVPVTFIYGSKSWIDPTPG</sequence>
<evidence type="ECO:0000313" key="2">
    <source>
        <dbReference type="WBParaSite" id="RSKR_0000206200.1"/>
    </source>
</evidence>
<evidence type="ECO:0000313" key="1">
    <source>
        <dbReference type="Proteomes" id="UP000095286"/>
    </source>
</evidence>
<dbReference type="Proteomes" id="UP000095286">
    <property type="component" value="Unplaced"/>
</dbReference>